<evidence type="ECO:0000256" key="5">
    <source>
        <dbReference type="SAM" id="SignalP"/>
    </source>
</evidence>
<proteinExistence type="inferred from homology"/>
<keyword evidence="2 4" id="KW-0813">Transport</keyword>
<evidence type="ECO:0000256" key="1">
    <source>
        <dbReference type="ARBA" id="ARBA00011028"/>
    </source>
</evidence>
<dbReference type="PANTHER" id="PTHR42953:SF3">
    <property type="entry name" value="HIGH-AFFINITY ZINC UPTAKE SYSTEM PROTEIN ZNUA"/>
    <property type="match status" value="1"/>
</dbReference>
<dbReference type="GO" id="GO:0046872">
    <property type="term" value="F:metal ion binding"/>
    <property type="evidence" value="ECO:0007669"/>
    <property type="project" value="InterPro"/>
</dbReference>
<dbReference type="EMBL" id="RKMZ01000013">
    <property type="protein sequence ID" value="ROX29548.1"/>
    <property type="molecule type" value="Genomic_DNA"/>
</dbReference>
<comment type="similarity">
    <text evidence="1 4">Belongs to the bacterial solute-binding protein 9 family.</text>
</comment>
<evidence type="ECO:0000313" key="6">
    <source>
        <dbReference type="EMBL" id="ROX29548.1"/>
    </source>
</evidence>
<dbReference type="Pfam" id="PF01297">
    <property type="entry name" value="ZnuA"/>
    <property type="match status" value="1"/>
</dbReference>
<dbReference type="GO" id="GO:0030001">
    <property type="term" value="P:metal ion transport"/>
    <property type="evidence" value="ECO:0007669"/>
    <property type="project" value="InterPro"/>
</dbReference>
<evidence type="ECO:0000313" key="9">
    <source>
        <dbReference type="Proteomes" id="UP000292223"/>
    </source>
</evidence>
<dbReference type="InterPro" id="IPR050492">
    <property type="entry name" value="Bact_metal-bind_prot9"/>
</dbReference>
<protein>
    <submittedName>
        <fullName evidence="7">Adhesion protein</fullName>
    </submittedName>
</protein>
<reference evidence="6 8" key="1">
    <citation type="submission" date="2018-10" db="EMBL/GenBank/DDBJ databases">
        <title>Genotypes and phenotypes of Enterococci isolated from broiler chickens.</title>
        <authorList>
            <person name="Muhammad A.R."/>
            <person name="Diarra M.S."/>
        </authorList>
    </citation>
    <scope>NUCLEOTIDE SEQUENCE [LARGE SCALE GENOMIC DNA]</scope>
    <source>
        <strain evidence="6 8">LIT2 A36'</strain>
    </source>
</reference>
<organism evidence="7 9">
    <name type="scientific">Enterococcus faecalis</name>
    <name type="common">Streptococcus faecalis</name>
    <dbReference type="NCBI Taxonomy" id="1351"/>
    <lineage>
        <taxon>Bacteria</taxon>
        <taxon>Bacillati</taxon>
        <taxon>Bacillota</taxon>
        <taxon>Bacilli</taxon>
        <taxon>Lactobacillales</taxon>
        <taxon>Enterococcaceae</taxon>
        <taxon>Enterococcus</taxon>
    </lineage>
</organism>
<dbReference type="Gene3D" id="3.40.50.1980">
    <property type="entry name" value="Nitrogenase molybdenum iron protein domain"/>
    <property type="match status" value="2"/>
</dbReference>
<comment type="caution">
    <text evidence="7">The sequence shown here is derived from an EMBL/GenBank/DDBJ whole genome shotgun (WGS) entry which is preliminary data.</text>
</comment>
<accession>A0A8B3RRV6</accession>
<name>A0A8B3RRV6_ENTFL</name>
<evidence type="ECO:0000313" key="8">
    <source>
        <dbReference type="Proteomes" id="UP000281488"/>
    </source>
</evidence>
<evidence type="ECO:0000256" key="3">
    <source>
        <dbReference type="ARBA" id="ARBA00022729"/>
    </source>
</evidence>
<dbReference type="PANTHER" id="PTHR42953">
    <property type="entry name" value="HIGH-AFFINITY ZINC UPTAKE SYSTEM PROTEIN ZNUA-RELATED"/>
    <property type="match status" value="1"/>
</dbReference>
<sequence>MKRIRIFFLFCIICISFLCSCSDKKGKHIASFKIYTSFYPVYEITKYVVGDKAEVSLLMNSTDVHSYEPSSKDMAELYSSKVFIYHSESFETWVDPLKKNFKEEKVHLIEGVEKNKLNKVKGLEEFDSSKNIYDPHTWLDPILVGEEAITIGKKLSEIDKQNKSYYLEKSEQFNKKMKMIEKKYQTIFKKKKQKYFVTQHTAFSYLAKRFGLQQLGIAGISNELEPNSRQMAEIELFIKENNVKVIFTETNSSPKIANSLRDSTGVSLKVLSPLENKPNNNKTFIENFEENLSTLDKNMQ</sequence>
<dbReference type="GO" id="GO:0007155">
    <property type="term" value="P:cell adhesion"/>
    <property type="evidence" value="ECO:0007669"/>
    <property type="project" value="InterPro"/>
</dbReference>
<dbReference type="EMBL" id="SEWT01000013">
    <property type="protein sequence ID" value="RYU29554.1"/>
    <property type="molecule type" value="Genomic_DNA"/>
</dbReference>
<evidence type="ECO:0000313" key="7">
    <source>
        <dbReference type="EMBL" id="RYU29554.1"/>
    </source>
</evidence>
<reference evidence="7 9" key="2">
    <citation type="submission" date="2019-02" db="EMBL/GenBank/DDBJ databases">
        <title>From farm to fork: dissemination of Tn554::fexA-optrA in linezolid-resistant Enterococcus faecalis clones from chicken feces and meat in Tunisia.</title>
        <authorList>
            <person name="Tedim A.P."/>
            <person name="Elghaieb H."/>
            <person name="Abbassi M.S."/>
            <person name="Novais C."/>
            <person name="Hassen A."/>
            <person name="Peixe L."/>
            <person name="Freitas A.R."/>
        </authorList>
    </citation>
    <scope>NUCLEOTIDE SEQUENCE [LARGE SCALE GENOMIC DNA]</scope>
    <source>
        <strain evidence="7 9">728T</strain>
    </source>
</reference>
<keyword evidence="3 5" id="KW-0732">Signal</keyword>
<feature type="signal peptide" evidence="5">
    <location>
        <begin position="1"/>
        <end position="21"/>
    </location>
</feature>
<dbReference type="RefSeq" id="WP_010709606.1">
    <property type="nucleotide sequence ID" value="NZ_CP138641.1"/>
</dbReference>
<dbReference type="InterPro" id="IPR006128">
    <property type="entry name" value="Lipoprotein_PsaA-like"/>
</dbReference>
<evidence type="ECO:0000256" key="2">
    <source>
        <dbReference type="ARBA" id="ARBA00022448"/>
    </source>
</evidence>
<feature type="chain" id="PRO_5039554132" evidence="5">
    <location>
        <begin position="22"/>
        <end position="300"/>
    </location>
</feature>
<dbReference type="SUPFAM" id="SSF53807">
    <property type="entry name" value="Helical backbone' metal receptor"/>
    <property type="match status" value="1"/>
</dbReference>
<gene>
    <name evidence="6" type="ORF">EGW16_15405</name>
    <name evidence="7" type="ORF">EU507_14930</name>
</gene>
<dbReference type="PRINTS" id="PR00690">
    <property type="entry name" value="ADHESNFAMILY"/>
</dbReference>
<dbReference type="InterPro" id="IPR006127">
    <property type="entry name" value="ZnuA-like"/>
</dbReference>
<dbReference type="Proteomes" id="UP000281488">
    <property type="component" value="Unassembled WGS sequence"/>
</dbReference>
<dbReference type="PROSITE" id="PS51257">
    <property type="entry name" value="PROKAR_LIPOPROTEIN"/>
    <property type="match status" value="1"/>
</dbReference>
<dbReference type="AlphaFoldDB" id="A0A8B3RRV6"/>
<dbReference type="Proteomes" id="UP000292223">
    <property type="component" value="Unassembled WGS sequence"/>
</dbReference>
<evidence type="ECO:0000256" key="4">
    <source>
        <dbReference type="RuleBase" id="RU003512"/>
    </source>
</evidence>